<reference evidence="1" key="1">
    <citation type="submission" date="2022-10" db="EMBL/GenBank/DDBJ databases">
        <authorList>
            <person name="Mo P."/>
        </authorList>
    </citation>
    <scope>NUCLEOTIDE SEQUENCE</scope>
    <source>
        <strain evidence="1">HUAS 13-4</strain>
    </source>
</reference>
<accession>A0ABY6EE32</accession>
<dbReference type="EMBL" id="CP106793">
    <property type="protein sequence ID" value="UXY24839.1"/>
    <property type="molecule type" value="Genomic_DNA"/>
</dbReference>
<protein>
    <recommendedName>
        <fullName evidence="3">SAM-dependent methyltransferase</fullName>
    </recommendedName>
</protein>
<evidence type="ECO:0000313" key="2">
    <source>
        <dbReference type="Proteomes" id="UP001061298"/>
    </source>
</evidence>
<evidence type="ECO:0000313" key="1">
    <source>
        <dbReference type="EMBL" id="UXY24839.1"/>
    </source>
</evidence>
<gene>
    <name evidence="1" type="ORF">N8I84_17920</name>
</gene>
<name>A0ABY6EE32_9ACTN</name>
<dbReference type="RefSeq" id="WP_263235061.1">
    <property type="nucleotide sequence ID" value="NZ_CP106793.1"/>
</dbReference>
<proteinExistence type="predicted"/>
<sequence>MHDAAKEYVMSGRSPTRAEPVLEPAAHAFAEATAEPPYLMDLGSTEGANA</sequence>
<evidence type="ECO:0008006" key="3">
    <source>
        <dbReference type="Google" id="ProtNLM"/>
    </source>
</evidence>
<organism evidence="1 2">
    <name type="scientific">Streptomyces cynarae</name>
    <dbReference type="NCBI Taxonomy" id="2981134"/>
    <lineage>
        <taxon>Bacteria</taxon>
        <taxon>Bacillati</taxon>
        <taxon>Actinomycetota</taxon>
        <taxon>Actinomycetes</taxon>
        <taxon>Kitasatosporales</taxon>
        <taxon>Streptomycetaceae</taxon>
        <taxon>Streptomyces</taxon>
    </lineage>
</organism>
<dbReference type="Proteomes" id="UP001061298">
    <property type="component" value="Chromosome"/>
</dbReference>
<keyword evidence="2" id="KW-1185">Reference proteome</keyword>